<sequence length="889" mass="91237">MTPGRLDGVSHPVTLVARDPDLARQCAEQVLSGDCDAATRSAALRMLAAASRESGQDAAAERLLRQSAAVAARVGDGERAAHARASRLGLLALRGSGGMAAESLARLSAAAASARAVLLTHQGVAAAQRGRFGAAVAGFDSALAALDRETDRHLLPGVLSNRGLALMYEGRSEESAADLADALRHADEHGQSCLRGVTLQNLGCLAVRRGDIAHAVSCFAAAEHLVPPQRRPGVRLDHADALLAAGMHREAERLLGGLAVHAGSGRDSAEAATAGLLHAKMRLARGDAQGARDLARRLRRAFAADSLWTELARLVEWSARHSAFPPPRSTGSRSARSGSVAGAGRRAAECAAIAAPIGADAAAAGARARPAVSASEVPRPRQGGEHVGEPTPPAPAAPVDADWSATPETTTALAHCVHAAPLGPLSAVLPSAHEAAALRALAAGDHGSARDRLLSRPEHTTPARHLELMAHARARRREMAAAGARLALRAGDAAAALEWAEFASLSTVPSGPCHDREWSALLDRCRRAHVRAHGGDPAARQELSAIADRLSAAQWHPECMAAEDVGGPEHPVAATLAERLGERALVRYLRVHGRDAAITLAGGRMRVHPLPPPGDTEDAVAKLAYAARARVFAEEGGRFRRDGVAAAAAAVERLLVGPVREAVGDRSLVVVPPPSAQALPWGLLPSMRGREISVVPSGRSWLACRERGEGRAERGAGARVLLAAGAAPAGAAAEVDALRAALPRARVLCGPRVCVDDVLGGLEEADIAHLAAHGSASWQAPMLAGVLLEDGPLFAYDVERLARAPRVTVLSSCWVGGSVPAASGAPLGMAASLLAVGGGAVVAGVLPVSDRGITPAMLAFHTALHAGATPAGAVAEHLADAGFICYGAG</sequence>
<accession>A0A4V0ZJZ9</accession>
<dbReference type="InterPro" id="IPR024983">
    <property type="entry name" value="CHAT_dom"/>
</dbReference>
<evidence type="ECO:0000259" key="2">
    <source>
        <dbReference type="Pfam" id="PF12770"/>
    </source>
</evidence>
<evidence type="ECO:0000256" key="1">
    <source>
        <dbReference type="SAM" id="MobiDB-lite"/>
    </source>
</evidence>
<dbReference type="Gene3D" id="1.25.40.10">
    <property type="entry name" value="Tetratricopeptide repeat domain"/>
    <property type="match status" value="1"/>
</dbReference>
<feature type="compositionally biased region" description="Basic and acidic residues" evidence="1">
    <location>
        <begin position="378"/>
        <end position="388"/>
    </location>
</feature>
<gene>
    <name evidence="3" type="ORF">EKD16_17370</name>
</gene>
<dbReference type="RefSeq" id="WP_131099281.1">
    <property type="nucleotide sequence ID" value="NZ_CP036455.1"/>
</dbReference>
<evidence type="ECO:0000313" key="4">
    <source>
        <dbReference type="Proteomes" id="UP000292235"/>
    </source>
</evidence>
<dbReference type="Proteomes" id="UP000292235">
    <property type="component" value="Chromosome"/>
</dbReference>
<dbReference type="Pfam" id="PF12770">
    <property type="entry name" value="CHAT"/>
    <property type="match status" value="1"/>
</dbReference>
<dbReference type="EMBL" id="CP036455">
    <property type="protein sequence ID" value="QBI55242.1"/>
    <property type="molecule type" value="Genomic_DNA"/>
</dbReference>
<feature type="domain" description="CHAT" evidence="2">
    <location>
        <begin position="648"/>
        <end position="876"/>
    </location>
</feature>
<proteinExistence type="predicted"/>
<dbReference type="SMART" id="SM00028">
    <property type="entry name" value="TPR"/>
    <property type="match status" value="3"/>
</dbReference>
<feature type="region of interest" description="Disordered" evidence="1">
    <location>
        <begin position="372"/>
        <end position="402"/>
    </location>
</feature>
<protein>
    <submittedName>
        <fullName evidence="3">CHAT domain protein</fullName>
    </submittedName>
</protein>
<organism evidence="3 4">
    <name type="scientific">Streptomonospora litoralis</name>
    <dbReference type="NCBI Taxonomy" id="2498135"/>
    <lineage>
        <taxon>Bacteria</taxon>
        <taxon>Bacillati</taxon>
        <taxon>Actinomycetota</taxon>
        <taxon>Actinomycetes</taxon>
        <taxon>Streptosporangiales</taxon>
        <taxon>Nocardiopsidaceae</taxon>
        <taxon>Streptomonospora</taxon>
    </lineage>
</organism>
<reference evidence="3 4" key="1">
    <citation type="submission" date="2019-02" db="EMBL/GenBank/DDBJ databases">
        <authorList>
            <person name="Khodamoradi S."/>
            <person name="Hahnke R.L."/>
            <person name="Kaempfer P."/>
            <person name="Schumann P."/>
            <person name="Rohde M."/>
            <person name="Steinert M."/>
            <person name="Luzhetskyy A."/>
            <person name="Wink J."/>
            <person name="Ruckert C."/>
        </authorList>
    </citation>
    <scope>NUCLEOTIDE SEQUENCE [LARGE SCALE GENOMIC DNA]</scope>
    <source>
        <strain evidence="3 4">M2</strain>
    </source>
</reference>
<dbReference type="SUPFAM" id="SSF48452">
    <property type="entry name" value="TPR-like"/>
    <property type="match status" value="1"/>
</dbReference>
<evidence type="ECO:0000313" key="3">
    <source>
        <dbReference type="EMBL" id="QBI55242.1"/>
    </source>
</evidence>
<dbReference type="InterPro" id="IPR011990">
    <property type="entry name" value="TPR-like_helical_dom_sf"/>
</dbReference>
<dbReference type="InterPro" id="IPR019734">
    <property type="entry name" value="TPR_rpt"/>
</dbReference>
<keyword evidence="4" id="KW-1185">Reference proteome</keyword>
<name>A0A4V0ZJZ9_9ACTN</name>
<dbReference type="OrthoDB" id="9761935at2"/>
<dbReference type="KEGG" id="strr:EKD16_17370"/>
<dbReference type="AlphaFoldDB" id="A0A4V0ZJZ9"/>